<feature type="region of interest" description="Disordered" evidence="1">
    <location>
        <begin position="1"/>
        <end position="47"/>
    </location>
</feature>
<dbReference type="AlphaFoldDB" id="A0A9P6MYV7"/>
<organism evidence="2 3">
    <name type="scientific">Entomortierella chlamydospora</name>
    <dbReference type="NCBI Taxonomy" id="101097"/>
    <lineage>
        <taxon>Eukaryota</taxon>
        <taxon>Fungi</taxon>
        <taxon>Fungi incertae sedis</taxon>
        <taxon>Mucoromycota</taxon>
        <taxon>Mortierellomycotina</taxon>
        <taxon>Mortierellomycetes</taxon>
        <taxon>Mortierellales</taxon>
        <taxon>Mortierellaceae</taxon>
        <taxon>Entomortierella</taxon>
    </lineage>
</organism>
<feature type="compositionally biased region" description="Acidic residues" evidence="1">
    <location>
        <begin position="296"/>
        <end position="317"/>
    </location>
</feature>
<feature type="compositionally biased region" description="Basic and acidic residues" evidence="1">
    <location>
        <begin position="33"/>
        <end position="44"/>
    </location>
</feature>
<feature type="compositionally biased region" description="Basic and acidic residues" evidence="1">
    <location>
        <begin position="12"/>
        <end position="25"/>
    </location>
</feature>
<sequence>MTPNKSNKQKKQKDGERQEEKENQPLRKKNKGKKEDEDMEEEKKRSRFSNSHFEIILDFLERPRKYDEVSNIGKRGDGGKSREKAFAELTEYFKERIRHKPALAKSLRWESLTPTDMMNRWDYINKKYKKPATGDGYYSACPASAKDAEVEREIGDRVRAIVHKSPTNNPHATKTVGGLPPRLPSNGHASDPQANAFVDANDVSLEEEEDEEEEILLRHTAAAYSLAVEDPDEDYILLSDSLEDEAKRGKMKALSSGSREDGSHDSSLEVGSSSQEGKKKGKDKAARHWSEIQSAGEEDELSHEDDALEHEDQDDAPIPDIGPSTQRSKGKKVQRGMKIRRRNDCQVESASQYSKRSSRSGSTVERNFALYTEQKLRLQETECSERLKIRRMEANDRQRLTDVIERSTVATEMMVKQVMETQAMLLAFVQ</sequence>
<accession>A0A9P6MYV7</accession>
<feature type="region of interest" description="Disordered" evidence="1">
    <location>
        <begin position="247"/>
        <end position="364"/>
    </location>
</feature>
<evidence type="ECO:0000313" key="2">
    <source>
        <dbReference type="EMBL" id="KAG0017711.1"/>
    </source>
</evidence>
<feature type="compositionally biased region" description="Basic and acidic residues" evidence="1">
    <location>
        <begin position="258"/>
        <end position="267"/>
    </location>
</feature>
<reference evidence="2" key="1">
    <citation type="journal article" date="2020" name="Fungal Divers.">
        <title>Resolving the Mortierellaceae phylogeny through synthesis of multi-gene phylogenetics and phylogenomics.</title>
        <authorList>
            <person name="Vandepol N."/>
            <person name="Liber J."/>
            <person name="Desiro A."/>
            <person name="Na H."/>
            <person name="Kennedy M."/>
            <person name="Barry K."/>
            <person name="Grigoriev I.V."/>
            <person name="Miller A.N."/>
            <person name="O'Donnell K."/>
            <person name="Stajich J.E."/>
            <person name="Bonito G."/>
        </authorList>
    </citation>
    <scope>NUCLEOTIDE SEQUENCE</scope>
    <source>
        <strain evidence="2">NRRL 2769</strain>
    </source>
</reference>
<gene>
    <name evidence="2" type="ORF">BGZ80_008004</name>
</gene>
<dbReference type="Proteomes" id="UP000703661">
    <property type="component" value="Unassembled WGS sequence"/>
</dbReference>
<evidence type="ECO:0000313" key="3">
    <source>
        <dbReference type="Proteomes" id="UP000703661"/>
    </source>
</evidence>
<protein>
    <submittedName>
        <fullName evidence="2">Uncharacterized protein</fullName>
    </submittedName>
</protein>
<proteinExistence type="predicted"/>
<feature type="compositionally biased region" description="Low complexity" evidence="1">
    <location>
        <begin position="349"/>
        <end position="362"/>
    </location>
</feature>
<evidence type="ECO:0000256" key="1">
    <source>
        <dbReference type="SAM" id="MobiDB-lite"/>
    </source>
</evidence>
<name>A0A9P6MYV7_9FUNG</name>
<dbReference type="EMBL" id="JAAAID010000421">
    <property type="protein sequence ID" value="KAG0017711.1"/>
    <property type="molecule type" value="Genomic_DNA"/>
</dbReference>
<feature type="compositionally biased region" description="Basic residues" evidence="1">
    <location>
        <begin position="328"/>
        <end position="341"/>
    </location>
</feature>
<comment type="caution">
    <text evidence="2">The sequence shown here is derived from an EMBL/GenBank/DDBJ whole genome shotgun (WGS) entry which is preliminary data.</text>
</comment>
<feature type="region of interest" description="Disordered" evidence="1">
    <location>
        <begin position="165"/>
        <end position="194"/>
    </location>
</feature>
<keyword evidence="3" id="KW-1185">Reference proteome</keyword>